<feature type="compositionally biased region" description="Basic residues" evidence="4">
    <location>
        <begin position="238"/>
        <end position="252"/>
    </location>
</feature>
<dbReference type="EMBL" id="JAVXUO010000441">
    <property type="protein sequence ID" value="KAK2992053.1"/>
    <property type="molecule type" value="Genomic_DNA"/>
</dbReference>
<protein>
    <recommendedName>
        <fullName evidence="7">Heat shock protein 70</fullName>
    </recommendedName>
</protein>
<keyword evidence="6" id="KW-1185">Reference proteome</keyword>
<comment type="similarity">
    <text evidence="1">Belongs to the heat shock protein 70 family.</text>
</comment>
<feature type="region of interest" description="Disordered" evidence="4">
    <location>
        <begin position="220"/>
        <end position="268"/>
    </location>
</feature>
<reference evidence="5" key="1">
    <citation type="submission" date="2022-12" db="EMBL/GenBank/DDBJ databases">
        <title>Draft genome assemblies for two species of Escallonia (Escalloniales).</title>
        <authorList>
            <person name="Chanderbali A."/>
            <person name="Dervinis C."/>
            <person name="Anghel I."/>
            <person name="Soltis D."/>
            <person name="Soltis P."/>
            <person name="Zapata F."/>
        </authorList>
    </citation>
    <scope>NUCLEOTIDE SEQUENCE</scope>
    <source>
        <strain evidence="5">UCBG92.1500</strain>
        <tissue evidence="5">Leaf</tissue>
    </source>
</reference>
<dbReference type="InterPro" id="IPR018181">
    <property type="entry name" value="Heat_shock_70_CS"/>
</dbReference>
<dbReference type="InterPro" id="IPR043129">
    <property type="entry name" value="ATPase_NBD"/>
</dbReference>
<evidence type="ECO:0000256" key="1">
    <source>
        <dbReference type="ARBA" id="ARBA00007381"/>
    </source>
</evidence>
<dbReference type="GO" id="GO:0140662">
    <property type="term" value="F:ATP-dependent protein folding chaperone"/>
    <property type="evidence" value="ECO:0007669"/>
    <property type="project" value="InterPro"/>
</dbReference>
<dbReference type="GO" id="GO:0005524">
    <property type="term" value="F:ATP binding"/>
    <property type="evidence" value="ECO:0007669"/>
    <property type="project" value="UniProtKB-KW"/>
</dbReference>
<dbReference type="Gene3D" id="3.30.420.40">
    <property type="match status" value="1"/>
</dbReference>
<keyword evidence="2" id="KW-0547">Nucleotide-binding</keyword>
<comment type="caution">
    <text evidence="5">The sequence shown here is derived from an EMBL/GenBank/DDBJ whole genome shotgun (WGS) entry which is preliminary data.</text>
</comment>
<evidence type="ECO:0000256" key="4">
    <source>
        <dbReference type="SAM" id="MobiDB-lite"/>
    </source>
</evidence>
<dbReference type="Pfam" id="PF00012">
    <property type="entry name" value="HSP70"/>
    <property type="match status" value="1"/>
</dbReference>
<dbReference type="InterPro" id="IPR013126">
    <property type="entry name" value="Hsp_70_fam"/>
</dbReference>
<dbReference type="AlphaFoldDB" id="A0AA88USY2"/>
<evidence type="ECO:0000313" key="6">
    <source>
        <dbReference type="Proteomes" id="UP001187471"/>
    </source>
</evidence>
<dbReference type="SUPFAM" id="SSF53067">
    <property type="entry name" value="Actin-like ATPase domain"/>
    <property type="match status" value="1"/>
</dbReference>
<feature type="compositionally biased region" description="Low complexity" evidence="4">
    <location>
        <begin position="256"/>
        <end position="266"/>
    </location>
</feature>
<evidence type="ECO:0000313" key="5">
    <source>
        <dbReference type="EMBL" id="KAK2992053.1"/>
    </source>
</evidence>
<evidence type="ECO:0000256" key="2">
    <source>
        <dbReference type="ARBA" id="ARBA00022741"/>
    </source>
</evidence>
<gene>
    <name evidence="5" type="ORF">RJ640_009783</name>
</gene>
<dbReference type="Proteomes" id="UP001187471">
    <property type="component" value="Unassembled WGS sequence"/>
</dbReference>
<evidence type="ECO:0008006" key="7">
    <source>
        <dbReference type="Google" id="ProtNLM"/>
    </source>
</evidence>
<accession>A0AA88USY2</accession>
<dbReference type="PROSITE" id="PS00297">
    <property type="entry name" value="HSP70_1"/>
    <property type="match status" value="1"/>
</dbReference>
<evidence type="ECO:0000256" key="3">
    <source>
        <dbReference type="ARBA" id="ARBA00022840"/>
    </source>
</evidence>
<organism evidence="5 6">
    <name type="scientific">Escallonia rubra</name>
    <dbReference type="NCBI Taxonomy" id="112253"/>
    <lineage>
        <taxon>Eukaryota</taxon>
        <taxon>Viridiplantae</taxon>
        <taxon>Streptophyta</taxon>
        <taxon>Embryophyta</taxon>
        <taxon>Tracheophyta</taxon>
        <taxon>Spermatophyta</taxon>
        <taxon>Magnoliopsida</taxon>
        <taxon>eudicotyledons</taxon>
        <taxon>Gunneridae</taxon>
        <taxon>Pentapetalae</taxon>
        <taxon>asterids</taxon>
        <taxon>campanulids</taxon>
        <taxon>Escalloniales</taxon>
        <taxon>Escalloniaceae</taxon>
        <taxon>Escallonia</taxon>
    </lineage>
</organism>
<dbReference type="PRINTS" id="PR00301">
    <property type="entry name" value="HEATSHOCK70"/>
</dbReference>
<proteinExistence type="inferred from homology"/>
<name>A0AA88USY2_9ASTE</name>
<dbReference type="FunFam" id="3.30.420.40:FF:000028">
    <property type="entry name" value="heat shock 70 kDa protein-like"/>
    <property type="match status" value="1"/>
</dbReference>
<sequence length="378" mass="39834">MSNITRISSGVFPIIIPPILLAAKSFNPLIFSSYPAKKRSISIPTSTPPINSPSHFSDNSPVFSELSACFVQYSITFANISPVKFGTSTVTLLKLPPLATWLSILCWIMSDCNATACSISKDSPSELFRVMFFGFNEFCVTSISRPEADMETKSSVGVGMLKLRNPDLEKVEILNSEAATVEAVAAAAAAELAASASSSPARLERVRLGLASVLLEGDAEATDEGVEATPDLAEGARGRGRVGKGGQRKGRGGHGPPSRGSSSAPRTVDVEVPTVEVLGFGRWGCGATGPLRVVSEKVVGIDLGTTNSAVGAMEGGKPVIITNAEGQRTTPSVVTWTKNGDRLVEDPQEVNGPGYWVVRVTVYIKQMDVATTKTPMSA</sequence>
<keyword evidence="3" id="KW-0067">ATP-binding</keyword>